<comment type="caution">
    <text evidence="4">The sequence shown here is derived from an EMBL/GenBank/DDBJ whole genome shotgun (WGS) entry which is preliminary data.</text>
</comment>
<dbReference type="PANTHER" id="PTHR11851">
    <property type="entry name" value="METALLOPROTEASE"/>
    <property type="match status" value="1"/>
</dbReference>
<evidence type="ECO:0000259" key="2">
    <source>
        <dbReference type="Pfam" id="PF00675"/>
    </source>
</evidence>
<name>A0ABU0V1T5_ACIBI</name>
<feature type="domain" description="Peptidase M16 N-terminal" evidence="2">
    <location>
        <begin position="82"/>
        <end position="224"/>
    </location>
</feature>
<keyword evidence="1" id="KW-0732">Signal</keyword>
<dbReference type="InterPro" id="IPR011765">
    <property type="entry name" value="Pept_M16_N"/>
</dbReference>
<evidence type="ECO:0000313" key="5">
    <source>
        <dbReference type="Proteomes" id="UP001233360"/>
    </source>
</evidence>
<dbReference type="GO" id="GO:0006508">
    <property type="term" value="P:proteolysis"/>
    <property type="evidence" value="ECO:0007669"/>
    <property type="project" value="UniProtKB-KW"/>
</dbReference>
<gene>
    <name evidence="4" type="ORF">QE380_003411</name>
</gene>
<dbReference type="Proteomes" id="UP001233360">
    <property type="component" value="Unassembled WGS sequence"/>
</dbReference>
<dbReference type="EC" id="3.4.24.-" evidence="4"/>
<evidence type="ECO:0000256" key="1">
    <source>
        <dbReference type="SAM" id="SignalP"/>
    </source>
</evidence>
<dbReference type="EMBL" id="JAUTBK010000002">
    <property type="protein sequence ID" value="MDQ1210488.1"/>
    <property type="molecule type" value="Genomic_DNA"/>
</dbReference>
<dbReference type="InterPro" id="IPR050361">
    <property type="entry name" value="MPP/UQCRC_Complex"/>
</dbReference>
<dbReference type="InterPro" id="IPR011249">
    <property type="entry name" value="Metalloenz_LuxS/M16"/>
</dbReference>
<feature type="chain" id="PRO_5045490821" evidence="1">
    <location>
        <begin position="23"/>
        <end position="496"/>
    </location>
</feature>
<dbReference type="PANTHER" id="PTHR11851:SF224">
    <property type="entry name" value="PROCESSING PROTEASE"/>
    <property type="match status" value="1"/>
</dbReference>
<sequence length="496" mass="55145">MSYFSYSPIFLVGLLVSSLSHAEVVEANGNIELEDSGYLKSLQQLQSLKHLPQYQNDQTPYVQELKNTLGIRSLFVEAQALPIVDIQLTFNAGAARDQYLGKDLYGIANMAANLIDEGTNQYSAEQIANTFEQLGAKFSAHAYRDMFVIRLRVLSDPEKLNPAVNLMLNLISNATFNSSGLNLVLSNTQVGQKQLQENPDRLRNIELYRAIYGEHPYAHPITGTTRSIRKITPDLLRKFRDSLLVAQNMNLAITGQLTQSQASQLTEKITQSLPQGQAVGQLPDADLQPSFNIRLIPYQSSQAYVSIGHLGVSRNNPDQLALEVANQMLGGHGFNSILMQELRVKRGYTYGAYSSFSFTQAPGVFNLSYSTRQDQLLDSIQVAHKALVDFVKQPIDTKQLEETKAGMLRSFPMSFSSNANINAQLGSIGFYGLPADHLAQYAKQLNKITAQDVQQAVKKYIHPDRLTIVIAGEPIDQTLLEKMLRHNLDTTHSILP</sequence>
<dbReference type="InterPro" id="IPR007863">
    <property type="entry name" value="Peptidase_M16_C"/>
</dbReference>
<dbReference type="Pfam" id="PF05193">
    <property type="entry name" value="Peptidase_M16_C"/>
    <property type="match status" value="1"/>
</dbReference>
<keyword evidence="5" id="KW-1185">Reference proteome</keyword>
<dbReference type="Pfam" id="PF00675">
    <property type="entry name" value="Peptidase_M16"/>
    <property type="match status" value="1"/>
</dbReference>
<dbReference type="SUPFAM" id="SSF63411">
    <property type="entry name" value="LuxS/MPP-like metallohydrolase"/>
    <property type="match status" value="2"/>
</dbReference>
<keyword evidence="4" id="KW-0378">Hydrolase</keyword>
<keyword evidence="4" id="KW-0645">Protease</keyword>
<dbReference type="RefSeq" id="WP_307005127.1">
    <property type="nucleotide sequence ID" value="NZ_JAUTBK010000002.1"/>
</dbReference>
<feature type="signal peptide" evidence="1">
    <location>
        <begin position="1"/>
        <end position="22"/>
    </location>
</feature>
<dbReference type="GO" id="GO:0008233">
    <property type="term" value="F:peptidase activity"/>
    <property type="evidence" value="ECO:0007669"/>
    <property type="project" value="UniProtKB-KW"/>
</dbReference>
<protein>
    <submittedName>
        <fullName evidence="4">Zinc protease</fullName>
        <ecNumber evidence="4">3.4.24.-</ecNumber>
    </submittedName>
</protein>
<evidence type="ECO:0000259" key="3">
    <source>
        <dbReference type="Pfam" id="PF05193"/>
    </source>
</evidence>
<proteinExistence type="predicted"/>
<dbReference type="Gene3D" id="3.30.830.10">
    <property type="entry name" value="Metalloenzyme, LuxS/M16 peptidase-like"/>
    <property type="match status" value="2"/>
</dbReference>
<evidence type="ECO:0000313" key="4">
    <source>
        <dbReference type="EMBL" id="MDQ1210488.1"/>
    </source>
</evidence>
<organism evidence="4 5">
    <name type="scientific">Acinetobacter baylyi</name>
    <dbReference type="NCBI Taxonomy" id="202950"/>
    <lineage>
        <taxon>Bacteria</taxon>
        <taxon>Pseudomonadati</taxon>
        <taxon>Pseudomonadota</taxon>
        <taxon>Gammaproteobacteria</taxon>
        <taxon>Moraxellales</taxon>
        <taxon>Moraxellaceae</taxon>
        <taxon>Acinetobacter</taxon>
    </lineage>
</organism>
<accession>A0ABU0V1T5</accession>
<reference evidence="4 5" key="1">
    <citation type="submission" date="2023-07" db="EMBL/GenBank/DDBJ databases">
        <title>Functional and genomic diversity of the sorghum phyllosphere microbiome.</title>
        <authorList>
            <person name="Shade A."/>
        </authorList>
    </citation>
    <scope>NUCLEOTIDE SEQUENCE [LARGE SCALE GENOMIC DNA]</scope>
    <source>
        <strain evidence="4 5">SORGH_AS_0887</strain>
    </source>
</reference>
<feature type="domain" description="Peptidase M16 C-terminal" evidence="3">
    <location>
        <begin position="230"/>
        <end position="406"/>
    </location>
</feature>